<dbReference type="EMBL" id="PEXW01000011">
    <property type="protein sequence ID" value="PIS40987.1"/>
    <property type="molecule type" value="Genomic_DNA"/>
</dbReference>
<evidence type="ECO:0008006" key="5">
    <source>
        <dbReference type="Google" id="ProtNLM"/>
    </source>
</evidence>
<name>A0A2H0YR59_9BACT</name>
<protein>
    <recommendedName>
        <fullName evidence="5">Lipoprotein</fullName>
    </recommendedName>
</protein>
<dbReference type="Proteomes" id="UP000236845">
    <property type="component" value="Unassembled WGS sequence"/>
</dbReference>
<reference evidence="4" key="1">
    <citation type="submission" date="2017-09" db="EMBL/GenBank/DDBJ databases">
        <title>Depth-based differentiation of microbial function through sediment-hosted aquifers and enrichment of novel symbionts in the deep terrestrial subsurface.</title>
        <authorList>
            <person name="Probst A.J."/>
            <person name="Ladd B."/>
            <person name="Jarett J.K."/>
            <person name="Geller-Mcgrath D.E."/>
            <person name="Sieber C.M.K."/>
            <person name="Emerson J.B."/>
            <person name="Anantharaman K."/>
            <person name="Thomas B.C."/>
            <person name="Malmstrom R."/>
            <person name="Stieglmeier M."/>
            <person name="Klingl A."/>
            <person name="Woyke T."/>
            <person name="Ryan C.M."/>
            <person name="Banfield J.F."/>
        </authorList>
    </citation>
    <scope>NUCLEOTIDE SEQUENCE [LARGE SCALE GENOMIC DNA]</scope>
</reference>
<keyword evidence="2" id="KW-0732">Signal</keyword>
<gene>
    <name evidence="3" type="ORF">COT26_00415</name>
</gene>
<proteinExistence type="predicted"/>
<evidence type="ECO:0000313" key="4">
    <source>
        <dbReference type="Proteomes" id="UP000236845"/>
    </source>
</evidence>
<comment type="caution">
    <text evidence="3">The sequence shown here is derived from an EMBL/GenBank/DDBJ whole genome shotgun (WGS) entry which is preliminary data.</text>
</comment>
<organism evidence="3 4">
    <name type="scientific">Candidatus Kerfeldbacteria bacterium CG08_land_8_20_14_0_20_43_14</name>
    <dbReference type="NCBI Taxonomy" id="2014246"/>
    <lineage>
        <taxon>Bacteria</taxon>
        <taxon>Candidatus Kerfeldiibacteriota</taxon>
    </lineage>
</organism>
<feature type="signal peptide" evidence="2">
    <location>
        <begin position="1"/>
        <end position="19"/>
    </location>
</feature>
<sequence>MCKKITLLAISIACTLVLSGCGTKTGSQGASNVDTGSQNKGTGSGTVTDRTDYVIFYKESSPPVMGGMVTHQYIVGRPVVEAGTIKYNAYLVPWKISFSQVQRVSLSILSAACKNLTEQVLYIEGWIDLDLSELGLEAKNLPSYDPVSLKGTIHETVKGTPGTWQCASEIITKSTNAGSIKYVQDKSGNHVANFPGASNMTSLTISGADLYLDFSYQDDIQFIWPAGTKIEYAPEGTPIPLEPLSPAAL</sequence>
<evidence type="ECO:0000256" key="1">
    <source>
        <dbReference type="SAM" id="MobiDB-lite"/>
    </source>
</evidence>
<feature type="chain" id="PRO_5013964137" description="Lipoprotein" evidence="2">
    <location>
        <begin position="20"/>
        <end position="249"/>
    </location>
</feature>
<dbReference type="AlphaFoldDB" id="A0A2H0YR59"/>
<dbReference type="PROSITE" id="PS51257">
    <property type="entry name" value="PROKAR_LIPOPROTEIN"/>
    <property type="match status" value="1"/>
</dbReference>
<evidence type="ECO:0000256" key="2">
    <source>
        <dbReference type="SAM" id="SignalP"/>
    </source>
</evidence>
<accession>A0A2H0YR59</accession>
<evidence type="ECO:0000313" key="3">
    <source>
        <dbReference type="EMBL" id="PIS40987.1"/>
    </source>
</evidence>
<feature type="region of interest" description="Disordered" evidence="1">
    <location>
        <begin position="25"/>
        <end position="45"/>
    </location>
</feature>